<dbReference type="InterPro" id="IPR011005">
    <property type="entry name" value="Dihydropteroate_synth-like_sf"/>
</dbReference>
<keyword evidence="6 9" id="KW-0479">Metal-binding</keyword>
<dbReference type="GO" id="GO:0046872">
    <property type="term" value="F:metal ion binding"/>
    <property type="evidence" value="ECO:0007669"/>
    <property type="project" value="UniProtKB-KW"/>
</dbReference>
<accession>A0A0U1RF84</accession>
<evidence type="ECO:0000256" key="7">
    <source>
        <dbReference type="ARBA" id="ARBA00022842"/>
    </source>
</evidence>
<evidence type="ECO:0000256" key="4">
    <source>
        <dbReference type="ARBA" id="ARBA00012458"/>
    </source>
</evidence>
<name>A0A0U1RF84_SALSV</name>
<keyword evidence="11" id="KW-0614">Plasmid</keyword>
<keyword evidence="8 9" id="KW-0289">Folate biosynthesis</keyword>
<gene>
    <name evidence="11" type="primary">folP</name>
    <name evidence="11" type="ordered locus">SeSA_B0060</name>
</gene>
<evidence type="ECO:0000256" key="3">
    <source>
        <dbReference type="ARBA" id="ARBA00004763"/>
    </source>
</evidence>
<evidence type="ECO:0000313" key="12">
    <source>
        <dbReference type="Proteomes" id="UP000001865"/>
    </source>
</evidence>
<dbReference type="PROSITE" id="PS50972">
    <property type="entry name" value="PTERIN_BINDING"/>
    <property type="match status" value="1"/>
</dbReference>
<dbReference type="PROSITE" id="PS00792">
    <property type="entry name" value="DHPS_1"/>
    <property type="match status" value="1"/>
</dbReference>
<dbReference type="CDD" id="cd00739">
    <property type="entry name" value="DHPS"/>
    <property type="match status" value="1"/>
</dbReference>
<comment type="similarity">
    <text evidence="9">Belongs to the DHPS family.</text>
</comment>
<dbReference type="HOGENOM" id="CLU_008023_0_3_6"/>
<dbReference type="SUPFAM" id="SSF51717">
    <property type="entry name" value="Dihydropteroate synthetase-like"/>
    <property type="match status" value="1"/>
</dbReference>
<proteinExistence type="inferred from homology"/>
<organism evidence="11 12">
    <name type="scientific">Salmonella schwarzengrund (strain CVM19633)</name>
    <dbReference type="NCBI Taxonomy" id="439843"/>
    <lineage>
        <taxon>Bacteria</taxon>
        <taxon>Pseudomonadati</taxon>
        <taxon>Pseudomonadota</taxon>
        <taxon>Gammaproteobacteria</taxon>
        <taxon>Enterobacterales</taxon>
        <taxon>Enterobacteriaceae</taxon>
        <taxon>Salmonella</taxon>
    </lineage>
</organism>
<dbReference type="PANTHER" id="PTHR20941:SF1">
    <property type="entry name" value="FOLIC ACID SYNTHESIS PROTEIN FOL1"/>
    <property type="match status" value="1"/>
</dbReference>
<dbReference type="UniPathway" id="UPA00077">
    <property type="reaction ID" value="UER00156"/>
</dbReference>
<evidence type="ECO:0000313" key="11">
    <source>
        <dbReference type="EMBL" id="ACF88502.1"/>
    </source>
</evidence>
<dbReference type="Proteomes" id="UP000001865">
    <property type="component" value="Plasmid pCVM19633_110"/>
</dbReference>
<dbReference type="GO" id="GO:0046654">
    <property type="term" value="P:tetrahydrofolate biosynthetic process"/>
    <property type="evidence" value="ECO:0007669"/>
    <property type="project" value="UniProtKB-UniPathway"/>
</dbReference>
<dbReference type="EMBL" id="CP001125">
    <property type="protein sequence ID" value="ACF88502.1"/>
    <property type="molecule type" value="Genomic_DNA"/>
</dbReference>
<sequence>MSKIFGIVNITTDSFSDGGLYLDTDKAIEHALHLVEDGADVIDLGAASSNPDTTEVGVVEEIKRLKPVIKALKEKGISISVDTFKPEVQSFCIEQKVDFINDIQGFPYPEIYSGLAKSDCKLVLMHSVQRIGAATKVETNPEEVFTSMMEFFKERIAALVEAGVKRERIILDPGMGFFLGSNPETSILVLKRFPEIQEAFNLQVMIAVSRKSFLGKITGTDVKSRLAPTLAAEMYAYKKGADYLRTHDVKSLSDALKISKALG</sequence>
<protein>
    <recommendedName>
        <fullName evidence="4 9">Dihydropteroate synthase</fullName>
        <shortName evidence="9">DHPS</shortName>
        <ecNumber evidence="4 9">2.5.1.15</ecNumber>
    </recommendedName>
    <alternativeName>
        <fullName evidence="9">Dihydropteroate pyrophosphorylase</fullName>
    </alternativeName>
</protein>
<dbReference type="GO" id="GO:0004156">
    <property type="term" value="F:dihydropteroate synthase activity"/>
    <property type="evidence" value="ECO:0007669"/>
    <property type="project" value="UniProtKB-EC"/>
</dbReference>
<dbReference type="EC" id="2.5.1.15" evidence="4 9"/>
<evidence type="ECO:0000256" key="5">
    <source>
        <dbReference type="ARBA" id="ARBA00022679"/>
    </source>
</evidence>
<geneLocation type="plasmid" evidence="11 12">
    <name>pCVM19633_110</name>
</geneLocation>
<dbReference type="InterPro" id="IPR000489">
    <property type="entry name" value="Pterin-binding_dom"/>
</dbReference>
<evidence type="ECO:0000256" key="1">
    <source>
        <dbReference type="ARBA" id="ARBA00000012"/>
    </source>
</evidence>
<dbReference type="InterPro" id="IPR045031">
    <property type="entry name" value="DHP_synth-like"/>
</dbReference>
<keyword evidence="7 9" id="KW-0460">Magnesium</keyword>
<evidence type="ECO:0000256" key="9">
    <source>
        <dbReference type="RuleBase" id="RU361205"/>
    </source>
</evidence>
<dbReference type="SMR" id="A0A0U1RF84"/>
<dbReference type="RefSeq" id="WP_000034420.1">
    <property type="nucleotide sequence ID" value="NC_011092.1"/>
</dbReference>
<dbReference type="PROSITE" id="PS00793">
    <property type="entry name" value="DHPS_2"/>
    <property type="match status" value="1"/>
</dbReference>
<dbReference type="Gene3D" id="3.20.20.20">
    <property type="entry name" value="Dihydropteroate synthase-like"/>
    <property type="match status" value="1"/>
</dbReference>
<dbReference type="NCBIfam" id="NF000296">
    <property type="entry name" value="Sul3"/>
    <property type="match status" value="1"/>
</dbReference>
<dbReference type="KEGG" id="sew:SeSA_B0060"/>
<evidence type="ECO:0000259" key="10">
    <source>
        <dbReference type="PROSITE" id="PS50972"/>
    </source>
</evidence>
<dbReference type="GO" id="GO:0046656">
    <property type="term" value="P:folic acid biosynthetic process"/>
    <property type="evidence" value="ECO:0007669"/>
    <property type="project" value="UniProtKB-KW"/>
</dbReference>
<dbReference type="InterPro" id="IPR058629">
    <property type="entry name" value="Sul3"/>
</dbReference>
<comment type="cofactor">
    <cofactor evidence="2 9">
        <name>Mg(2+)</name>
        <dbReference type="ChEBI" id="CHEBI:18420"/>
    </cofactor>
</comment>
<dbReference type="AlphaFoldDB" id="A0A0U1RF84"/>
<comment type="function">
    <text evidence="9">Catalyzes the condensation of para-aminobenzoate (pABA) with 6-hydroxymethyl-7,8-dihydropterin diphosphate (DHPt-PP) to form 7,8-dihydropteroate (H2Pte), the immediate precursor of folate derivatives.</text>
</comment>
<keyword evidence="5 9" id="KW-0808">Transferase</keyword>
<dbReference type="NCBIfam" id="TIGR01496">
    <property type="entry name" value="DHPS"/>
    <property type="match status" value="1"/>
</dbReference>
<evidence type="ECO:0000256" key="8">
    <source>
        <dbReference type="ARBA" id="ARBA00022909"/>
    </source>
</evidence>
<feature type="domain" description="Pterin-binding" evidence="10">
    <location>
        <begin position="2"/>
        <end position="257"/>
    </location>
</feature>
<dbReference type="GeneID" id="79719109"/>
<dbReference type="PANTHER" id="PTHR20941">
    <property type="entry name" value="FOLATE SYNTHESIS PROTEINS"/>
    <property type="match status" value="1"/>
</dbReference>
<dbReference type="InterPro" id="IPR006390">
    <property type="entry name" value="DHP_synth_dom"/>
</dbReference>
<dbReference type="GO" id="GO:0005829">
    <property type="term" value="C:cytosol"/>
    <property type="evidence" value="ECO:0007669"/>
    <property type="project" value="TreeGrafter"/>
</dbReference>
<dbReference type="Pfam" id="PF00809">
    <property type="entry name" value="Pterin_bind"/>
    <property type="match status" value="1"/>
</dbReference>
<comment type="catalytic activity">
    <reaction evidence="1">
        <text>(7,8-dihydropterin-6-yl)methyl diphosphate + 4-aminobenzoate = 7,8-dihydropteroate + diphosphate</text>
        <dbReference type="Rhea" id="RHEA:19949"/>
        <dbReference type="ChEBI" id="CHEBI:17836"/>
        <dbReference type="ChEBI" id="CHEBI:17839"/>
        <dbReference type="ChEBI" id="CHEBI:33019"/>
        <dbReference type="ChEBI" id="CHEBI:72950"/>
        <dbReference type="EC" id="2.5.1.15"/>
    </reaction>
</comment>
<evidence type="ECO:0000256" key="6">
    <source>
        <dbReference type="ARBA" id="ARBA00022723"/>
    </source>
</evidence>
<reference evidence="11 12" key="1">
    <citation type="journal article" date="2011" name="J. Bacteriol.">
        <title>Comparative genomics of 28 Salmonella enterica isolates: evidence for CRISPR-mediated adaptive sublineage evolution.</title>
        <authorList>
            <person name="Fricke W.F."/>
            <person name="Mammel M.K."/>
            <person name="McDermott P.F."/>
            <person name="Tartera C."/>
            <person name="White D.G."/>
            <person name="Leclerc J.E."/>
            <person name="Ravel J."/>
            <person name="Cebula T.A."/>
        </authorList>
    </citation>
    <scope>NUCLEOTIDE SEQUENCE [LARGE SCALE GENOMIC DNA]</scope>
    <source>
        <strain evidence="11 12">CVM19633</strain>
        <plasmid evidence="11 12">pCVM19633_110</plasmid>
    </source>
</reference>
<evidence type="ECO:0000256" key="2">
    <source>
        <dbReference type="ARBA" id="ARBA00001946"/>
    </source>
</evidence>
<comment type="pathway">
    <text evidence="3 9">Cofactor biosynthesis; tetrahydrofolate biosynthesis; 7,8-dihydrofolate from 2-amino-4-hydroxy-6-hydroxymethyl-7,8-dihydropteridine diphosphate and 4-aminobenzoate: step 1/2.</text>
</comment>